<sequence>MVPSPNVRSRMSFLTLDESQVPELTPPCTPIQSSSMAPTFPILQRQSSVKVPDAQVYQPEGHPKQSRIDGEIWPPIFRTEFVRSAKAMIPRDDDVFVCTYPKCGTTWIQHICSQLMNKNYDPDTGKVSELSMTSPMIERMGAKFADELPSPRLLKSHFNYSNCPKSDKAKYIFCVRNPKDCLTSYYFHNKNFKIYDWEDGKFDIFFDLFVESKLAFGDYFEHLLSWLPHINDSNVLFLKYEDMLEDLETAVKKIGNFLGGRSAEIVNDPEKLKVVVAESRVDAMKKNQNRWFPGSVLRQPIFIRKGVKRDWKNYFSKEQSDVMDARAKSMLKGTIAEYWWRQEMSWDDIPADTLPEIEITPSESDEGFHSDEADDLPPSVSRRNSDASSLLPLLSSRRGSYDSISTMVTGTSIGSSGWGNHSFLNSVSYSLAHIVPFIMVPLMPFIVACCMLHISPFNPHLSVFKSYQNVPKNLVVLFSKK</sequence>
<accession>A0AC34QEP4</accession>
<organism evidence="1 2">
    <name type="scientific">Panagrolaimus sp. JU765</name>
    <dbReference type="NCBI Taxonomy" id="591449"/>
    <lineage>
        <taxon>Eukaryota</taxon>
        <taxon>Metazoa</taxon>
        <taxon>Ecdysozoa</taxon>
        <taxon>Nematoda</taxon>
        <taxon>Chromadorea</taxon>
        <taxon>Rhabditida</taxon>
        <taxon>Tylenchina</taxon>
        <taxon>Panagrolaimomorpha</taxon>
        <taxon>Panagrolaimoidea</taxon>
        <taxon>Panagrolaimidae</taxon>
        <taxon>Panagrolaimus</taxon>
    </lineage>
</organism>
<evidence type="ECO:0000313" key="1">
    <source>
        <dbReference type="Proteomes" id="UP000887576"/>
    </source>
</evidence>
<protein>
    <submittedName>
        <fullName evidence="2">Sulfotransferase domain-containing protein</fullName>
    </submittedName>
</protein>
<reference evidence="2" key="1">
    <citation type="submission" date="2022-11" db="UniProtKB">
        <authorList>
            <consortium name="WormBaseParasite"/>
        </authorList>
    </citation>
    <scope>IDENTIFICATION</scope>
</reference>
<dbReference type="Proteomes" id="UP000887576">
    <property type="component" value="Unplaced"/>
</dbReference>
<proteinExistence type="predicted"/>
<dbReference type="WBParaSite" id="JU765_v2.g156.t2">
    <property type="protein sequence ID" value="JU765_v2.g156.t2"/>
    <property type="gene ID" value="JU765_v2.g156"/>
</dbReference>
<name>A0AC34QEP4_9BILA</name>
<evidence type="ECO:0000313" key="2">
    <source>
        <dbReference type="WBParaSite" id="JU765_v2.g156.t2"/>
    </source>
</evidence>